<dbReference type="Gene3D" id="2.160.20.20">
    <property type="match status" value="2"/>
</dbReference>
<dbReference type="InterPro" id="IPR028992">
    <property type="entry name" value="Hedgehog/Intein_dom"/>
</dbReference>
<dbReference type="AlphaFoldDB" id="A0A1Y0UWK2"/>
<gene>
    <name evidence="2" type="ORF">S101447_00742</name>
</gene>
<feature type="domain" description="Hedgehog/Intein (Hint)" evidence="1">
    <location>
        <begin position="595"/>
        <end position="736"/>
    </location>
</feature>
<dbReference type="STRING" id="481146.A4S02_10000"/>
<proteinExistence type="predicted"/>
<dbReference type="Proteomes" id="UP000195633">
    <property type="component" value="Chromosome"/>
</dbReference>
<dbReference type="EMBL" id="CP021524">
    <property type="protein sequence ID" value="ARW09844.1"/>
    <property type="molecule type" value="Genomic_DNA"/>
</dbReference>
<evidence type="ECO:0000313" key="2">
    <source>
        <dbReference type="EMBL" id="ARW09844.1"/>
    </source>
</evidence>
<accession>A0A1Y0UWK2</accession>
<dbReference type="InterPro" id="IPR036844">
    <property type="entry name" value="Hint_dom_sf"/>
</dbReference>
<dbReference type="InterPro" id="IPR012332">
    <property type="entry name" value="Autotransporter_pectin_lyase_C"/>
</dbReference>
<organism evidence="2 3">
    <name type="scientific">Acetobacter ascendens</name>
    <dbReference type="NCBI Taxonomy" id="481146"/>
    <lineage>
        <taxon>Bacteria</taxon>
        <taxon>Pseudomonadati</taxon>
        <taxon>Pseudomonadota</taxon>
        <taxon>Alphaproteobacteria</taxon>
        <taxon>Acetobacterales</taxon>
        <taxon>Acetobacteraceae</taxon>
        <taxon>Acetobacter</taxon>
    </lineage>
</organism>
<evidence type="ECO:0000313" key="3">
    <source>
        <dbReference type="Proteomes" id="UP000195633"/>
    </source>
</evidence>
<dbReference type="Pfam" id="PF13403">
    <property type="entry name" value="Hint_2"/>
    <property type="match status" value="1"/>
</dbReference>
<dbReference type="SUPFAM" id="SSF51294">
    <property type="entry name" value="Hedgehog/intein (Hint) domain"/>
    <property type="match status" value="1"/>
</dbReference>
<sequence>MKMSDTTNPSQITGNAKIPSDTYGDSISNVYVTGSDSIEVDAGGTATNISAAGGNGYVYGGTASNWTANSGGYIAVDSGATLNGLTLDGGYVDVNDGATVNTADVSNTSNLDGKGYLIINDGTVNGGTVDSGGTIDAKGTNAIASGITASSGGKILAEQGTVDHATVESGATFEVALSGGPASATNTIINGGEFYVDANGSATTTTVASGGDMSAGGYVSGTTLNDGKLTVLDGGTASGTTVNGTSASLYVNSNASAYGNTIDGGSVFVDGIFSGGTLSNGGQIRVSSGGVISSINATDGSLWVSAGGSAYDTTIVSGFTQVDGYISGGSIYDGKIQIDSDATASGVFASGTDYGTQGTIEVDGGTVTDATTHDYGNVTLISGTVNNLSATGGGITMTGGTLSGGTFQSGATMTVSAGTVDGIININNNGHANVSGGTVSDINIASGGSGAITGGSVADVTVSSGGTVNFSSGATLTDTLTLSSGATASITGNTGGTVDLGDGYTSGLTITGLNTSTDTNVTTTINGWTKDSQIDLQYVTFDNAKWVYSDKNTVAITTKDATTGDTYTVTLNIPNVEETGFNLVNDNQGGTTIVTCFLADSMICTPNGDVAVEDIQIGDQLVTFDWEHDKEVTRPVVWVGKAHAKVRADLPDDEAGYPVRIIKNAISDGVPYKDMLITAEHCLCFEGKFVPVRMLVNGVSIFYDKSITSYDYYHVETDQHSVITADGMLTESYLDTGNRRAFRQEGKVATLCGSVRNWEEDAGAPLCVDRACVEPLFHKLEARGNCVVGHNMPAKQAVVVADPNLHLVTQAGAVVRPVRQEGQHYSFMLPANTQSVRIVSRASRPADVIGPFVDDRRQMGVAVADVHFITAKKLHPITAHLQVEKPEGWHDTDWTDCAWTNGNAVLPLGDFTKGNMGLLSLTVRAAGPYLLDEADKQVQVLSA</sequence>
<name>A0A1Y0UWK2_9PROT</name>
<evidence type="ECO:0000259" key="1">
    <source>
        <dbReference type="Pfam" id="PF13403"/>
    </source>
</evidence>
<protein>
    <submittedName>
        <fullName evidence="2">Antigen 43</fullName>
    </submittedName>
</protein>
<reference evidence="2 3" key="1">
    <citation type="submission" date="2017-05" db="EMBL/GenBank/DDBJ databases">
        <title>Genome sequence of Acetobacter pasteurianus subsp. ascendens strain SRCM101447.</title>
        <authorList>
            <person name="Cho S.H."/>
        </authorList>
    </citation>
    <scope>NUCLEOTIDE SEQUENCE [LARGE SCALE GENOMIC DNA]</scope>
    <source>
        <strain evidence="2 3">SRCM101447</strain>
    </source>
</reference>